<evidence type="ECO:0008006" key="2">
    <source>
        <dbReference type="Google" id="ProtNLM"/>
    </source>
</evidence>
<evidence type="ECO:0000313" key="1">
    <source>
        <dbReference type="EMBL" id="VAX28408.1"/>
    </source>
</evidence>
<sequence>MTLSELEIKRHEKAIAKFMLKHRPPAHIRSELDLGSRIENQSVEIFEIRPQWDNPSNKIELPVAKATYVKTQKYWKVYWQRADLKWHLYEPFPM</sequence>
<reference evidence="1" key="1">
    <citation type="submission" date="2018-06" db="EMBL/GenBank/DDBJ databases">
        <authorList>
            <person name="Zhirakovskaya E."/>
        </authorList>
    </citation>
    <scope>NUCLEOTIDE SEQUENCE</scope>
</reference>
<organism evidence="1">
    <name type="scientific">hydrothermal vent metagenome</name>
    <dbReference type="NCBI Taxonomy" id="652676"/>
    <lineage>
        <taxon>unclassified sequences</taxon>
        <taxon>metagenomes</taxon>
        <taxon>ecological metagenomes</taxon>
    </lineage>
</organism>
<dbReference type="EMBL" id="UOGF01000038">
    <property type="protein sequence ID" value="VAX28408.1"/>
    <property type="molecule type" value="Genomic_DNA"/>
</dbReference>
<accession>A0A3B1CWP4</accession>
<proteinExistence type="predicted"/>
<dbReference type="InterPro" id="IPR021388">
    <property type="entry name" value="DUF3024"/>
</dbReference>
<gene>
    <name evidence="1" type="ORF">MNBD_NITROSPIRAE01-583</name>
</gene>
<dbReference type="Pfam" id="PF11225">
    <property type="entry name" value="DUF3024"/>
    <property type="match status" value="1"/>
</dbReference>
<name>A0A3B1CWP4_9ZZZZ</name>
<protein>
    <recommendedName>
        <fullName evidence="2">DUF3024 domain-containing protein</fullName>
    </recommendedName>
</protein>
<dbReference type="AlphaFoldDB" id="A0A3B1CWP4"/>